<feature type="transmembrane region" description="Helical" evidence="6">
    <location>
        <begin position="465"/>
        <end position="485"/>
    </location>
</feature>
<evidence type="ECO:0000256" key="4">
    <source>
        <dbReference type="ARBA" id="ARBA00023136"/>
    </source>
</evidence>
<feature type="transmembrane region" description="Helical" evidence="6">
    <location>
        <begin position="178"/>
        <end position="197"/>
    </location>
</feature>
<feature type="transmembrane region" description="Helical" evidence="6">
    <location>
        <begin position="506"/>
        <end position="525"/>
    </location>
</feature>
<evidence type="ECO:0000256" key="6">
    <source>
        <dbReference type="SAM" id="Phobius"/>
    </source>
</evidence>
<dbReference type="InterPro" id="IPR011701">
    <property type="entry name" value="MFS"/>
</dbReference>
<reference evidence="8 9" key="1">
    <citation type="submission" date="2015-04" db="EMBL/GenBank/DDBJ databases">
        <authorList>
            <person name="Heijne W.H."/>
            <person name="Fedorova N.D."/>
            <person name="Nierman W.C."/>
            <person name="Vollebregt A.W."/>
            <person name="Zhao Z."/>
            <person name="Wu L."/>
            <person name="Kumar M."/>
            <person name="Stam H."/>
            <person name="van den Berg M.A."/>
            <person name="Pel H.J."/>
        </authorList>
    </citation>
    <scope>NUCLEOTIDE SEQUENCE [LARGE SCALE GENOMIC DNA]</scope>
    <source>
        <strain evidence="8 9">CBS 393.64</strain>
    </source>
</reference>
<dbReference type="InterPro" id="IPR011990">
    <property type="entry name" value="TPR-like_helical_dom_sf"/>
</dbReference>
<evidence type="ECO:0000313" key="8">
    <source>
        <dbReference type="EMBL" id="KKA25202.1"/>
    </source>
</evidence>
<keyword evidence="2 6" id="KW-0812">Transmembrane</keyword>
<dbReference type="PROSITE" id="PS50850">
    <property type="entry name" value="MFS"/>
    <property type="match status" value="1"/>
</dbReference>
<keyword evidence="3 6" id="KW-1133">Transmembrane helix</keyword>
<feature type="region of interest" description="Disordered" evidence="5">
    <location>
        <begin position="827"/>
        <end position="850"/>
    </location>
</feature>
<dbReference type="RefSeq" id="XP_013331814.1">
    <property type="nucleotide sequence ID" value="XM_013476360.1"/>
</dbReference>
<protein>
    <submittedName>
        <fullName evidence="8">Pentatricopeptide repeat protein</fullName>
    </submittedName>
</protein>
<feature type="domain" description="Major facilitator superfamily (MFS) profile" evidence="7">
    <location>
        <begin position="80"/>
        <end position="558"/>
    </location>
</feature>
<evidence type="ECO:0000256" key="5">
    <source>
        <dbReference type="SAM" id="MobiDB-lite"/>
    </source>
</evidence>
<dbReference type="GO" id="GO:0022857">
    <property type="term" value="F:transmembrane transporter activity"/>
    <property type="evidence" value="ECO:0007669"/>
    <property type="project" value="InterPro"/>
</dbReference>
<accession>A0A0F4Z3X5</accession>
<dbReference type="PANTHER" id="PTHR23507">
    <property type="entry name" value="ZGC:174356"/>
    <property type="match status" value="1"/>
</dbReference>
<dbReference type="Gene3D" id="1.25.40.10">
    <property type="entry name" value="Tetratricopeptide repeat domain"/>
    <property type="match status" value="1"/>
</dbReference>
<evidence type="ECO:0000259" key="7">
    <source>
        <dbReference type="PROSITE" id="PS50850"/>
    </source>
</evidence>
<feature type="compositionally biased region" description="Basic and acidic residues" evidence="5">
    <location>
        <begin position="19"/>
        <end position="28"/>
    </location>
</feature>
<feature type="transmembrane region" description="Helical" evidence="6">
    <location>
        <begin position="362"/>
        <end position="387"/>
    </location>
</feature>
<sequence length="1582" mass="178395">MENDAPFVVEADEDARLRAAREGSEHVSEATPLLLEGNSESPAAAGSLDEDDACIQKPWLGVDGFEEKPLWRRPSIWWLILPLLPFTLAFGGLTVPKLNLILNLICRDYFSDLASKDPQQFTHLPVIFGDNNDQCRIPEVQSRVMRFNLYYTLVSGLLSAVMSPRLGDLSDRYGRTPLLALSTLGVLVGEMFTIIVATRPETASVKLLLVGAAVDGLCGSFTTGIALVNSYAADCTPPERRNVVFGYFHGVLFTGLALGPFLVGLLIKLTGNVVDVFYTVLGCHAFYFLMVTFVVPESVSRERQLIAREKHRAKQLDEEGSSAWVWNPMNLLKPLGILFPKVDVPGLSPHRRSLLAALRRNLILLASIDTLLFGVAMGTMQVIVIYAEYMYGWGNYESSHFVSLASTVRVITLLAVLPTVTRLVRGPQSGRQVNSGCDMLDIGIIRLSILFDLAGYIGYTTVRTGGLMMLSAMIAAFGGMGSPTLQSSLTKHVPPERTGQILGATGLLHALARVVAPTVFNLIYSVTVGKFTQAVFVCLASVFGLAFILSWFIQPNEGIFVQIYGLNLFESREWLRAHDSACCAAGKFPALRRLERLFSSTSLLQQTSFILSIVNSRYAHFSVCFSSFCTFLHSIDLNASSHVPSLIEVPSRYPPASFLLTLLSMLSKRGGSATVPSRNALRVLRRLALAGSTVGSVCTIATITYDVHRRVRVAERIIENKRTIQSSTPYYNATAAAKRLARMIEAAEEGEFDGLESLKGEGWKKSSGSNGSGQSSGGASSAEDPGGSDPTKPKSTVPLIKPPRWPLEHAPILTGPKIPELANAAVSKDADKDMSQNETTTTDSGSVKITPDPASCLETIRSLLDRDRIIEAAEVFLNAHPPTVKGLSSERRELALKIFYLNCREENVFIARSIFERLEAIDHISPRMWKVLIVALASRGAVESAAQLYMRYRNTIPLPPFMIDVVLRSLLESHRLRAARWLMYGSIKHDKDCGLCGIFLAGLWRKTRNIDLLNGQFKKLLSLLPRFGKRPTEKLFNPVLKAYVEFGRMADAEALVHDMQTKYDVPLSCRTMGLLLYAKALACEWDAVEQGLQEMHDLQFTKKREDFLGVFDRIFLEYWVSHSGTAIRDFFFRCVEKFSIVPDRVLYEHVLEAFVEKGDVNMVAELIRFARDRKWNIPFDEEEFVEMLRERRLARERSPTGFWQMLQAARVKYGQSAASQQILGYDQRSLPLPEVNMMPGTFSWPAWYERTMEEVLPPRTADQFQRLEKRMSHYMHAGNNKEALKAFEEAKASRFLLKPVHIELAVIATLVEHGLDSARALIEEEWRTLRQTTRFFPLFFRQVTECQPVHETEVIKLAVFRFYNLCWESPFLLVKHHFMISTAHQLIKRDKYDAALDLLTTAYKSRWGRRDKFDGTCMKMFVRAFAAKDRLKGVRWCILTGLSRGSAVNKDFVVEVRRVLAALRLKPRWQRTLRGKERRVYLAYLDFLADLLEKKSEGVPELLELRVNRTEKHRGRKLRAWTPSDDRPRCNFASVRRIVEAWDEEYELDRLCGWLHAHNPQTLLRQWNQRRVLEMGECYVEK</sequence>
<feature type="transmembrane region" description="Helical" evidence="6">
    <location>
        <begin position="244"/>
        <end position="270"/>
    </location>
</feature>
<dbReference type="Proteomes" id="UP000053958">
    <property type="component" value="Unassembled WGS sequence"/>
</dbReference>
<dbReference type="InterPro" id="IPR020846">
    <property type="entry name" value="MFS_dom"/>
</dbReference>
<feature type="transmembrane region" description="Helical" evidence="6">
    <location>
        <begin position="76"/>
        <end position="95"/>
    </location>
</feature>
<feature type="transmembrane region" description="Helical" evidence="6">
    <location>
        <begin position="399"/>
        <end position="420"/>
    </location>
</feature>
<feature type="transmembrane region" description="Helical" evidence="6">
    <location>
        <begin position="209"/>
        <end position="232"/>
    </location>
</feature>
<dbReference type="Gene3D" id="1.20.1250.20">
    <property type="entry name" value="MFS general substrate transporter like domains"/>
    <property type="match status" value="1"/>
</dbReference>
<dbReference type="OrthoDB" id="3026777at2759"/>
<keyword evidence="4 6" id="KW-0472">Membrane</keyword>
<dbReference type="STRING" id="1408163.A0A0F4Z3X5"/>
<dbReference type="GeneID" id="25312847"/>
<feature type="transmembrane region" description="Helical" evidence="6">
    <location>
        <begin position="531"/>
        <end position="553"/>
    </location>
</feature>
<evidence type="ECO:0000256" key="3">
    <source>
        <dbReference type="ARBA" id="ARBA00022989"/>
    </source>
</evidence>
<feature type="compositionally biased region" description="Polar residues" evidence="5">
    <location>
        <begin position="836"/>
        <end position="847"/>
    </location>
</feature>
<feature type="region of interest" description="Disordered" evidence="5">
    <location>
        <begin position="19"/>
        <end position="48"/>
    </location>
</feature>
<dbReference type="SUPFAM" id="SSF103473">
    <property type="entry name" value="MFS general substrate transporter"/>
    <property type="match status" value="1"/>
</dbReference>
<evidence type="ECO:0000256" key="2">
    <source>
        <dbReference type="ARBA" id="ARBA00022692"/>
    </source>
</evidence>
<comment type="caution">
    <text evidence="8">The sequence shown here is derived from an EMBL/GenBank/DDBJ whole genome shotgun (WGS) entry which is preliminary data.</text>
</comment>
<dbReference type="InterPro" id="IPR036259">
    <property type="entry name" value="MFS_trans_sf"/>
</dbReference>
<proteinExistence type="predicted"/>
<dbReference type="PANTHER" id="PTHR23507:SF40">
    <property type="entry name" value="TETRACYCLINE-EFFLUX TRANSPORTER"/>
    <property type="match status" value="1"/>
</dbReference>
<dbReference type="EMBL" id="LASV01000033">
    <property type="protein sequence ID" value="KKA25202.1"/>
    <property type="molecule type" value="Genomic_DNA"/>
</dbReference>
<feature type="region of interest" description="Disordered" evidence="5">
    <location>
        <begin position="758"/>
        <end position="813"/>
    </location>
</feature>
<keyword evidence="9" id="KW-1185">Reference proteome</keyword>
<dbReference type="Pfam" id="PF07690">
    <property type="entry name" value="MFS_1"/>
    <property type="match status" value="1"/>
</dbReference>
<name>A0A0F4Z3X5_RASE3</name>
<organism evidence="8 9">
    <name type="scientific">Rasamsonia emersonii (strain ATCC 16479 / CBS 393.64 / IMI 116815)</name>
    <dbReference type="NCBI Taxonomy" id="1408163"/>
    <lineage>
        <taxon>Eukaryota</taxon>
        <taxon>Fungi</taxon>
        <taxon>Dikarya</taxon>
        <taxon>Ascomycota</taxon>
        <taxon>Pezizomycotina</taxon>
        <taxon>Eurotiomycetes</taxon>
        <taxon>Eurotiomycetidae</taxon>
        <taxon>Eurotiales</taxon>
        <taxon>Trichocomaceae</taxon>
        <taxon>Rasamsonia</taxon>
    </lineage>
</organism>
<gene>
    <name evidence="8" type="ORF">T310_0793</name>
</gene>
<comment type="subcellular location">
    <subcellularLocation>
        <location evidence="1">Membrane</location>
        <topology evidence="1">Multi-pass membrane protein</topology>
    </subcellularLocation>
</comment>
<evidence type="ECO:0000256" key="1">
    <source>
        <dbReference type="ARBA" id="ARBA00004141"/>
    </source>
</evidence>
<evidence type="ECO:0000313" key="9">
    <source>
        <dbReference type="Proteomes" id="UP000053958"/>
    </source>
</evidence>
<dbReference type="GO" id="GO:0016020">
    <property type="term" value="C:membrane"/>
    <property type="evidence" value="ECO:0007669"/>
    <property type="project" value="UniProtKB-SubCell"/>
</dbReference>
<feature type="transmembrane region" description="Helical" evidence="6">
    <location>
        <begin position="276"/>
        <end position="295"/>
    </location>
</feature>